<reference evidence="1 2" key="1">
    <citation type="submission" date="2020-05" db="EMBL/GenBank/DDBJ databases">
        <title>Genome sequences of pea root nodulating Rhizobium spp.</title>
        <authorList>
            <person name="Rahi P."/>
        </authorList>
    </citation>
    <scope>NUCLEOTIDE SEQUENCE [LARGE SCALE GENOMIC DNA]</scope>
    <source>
        <strain evidence="2">JKLM 12A2</strain>
        <plasmid evidence="1 2">pPR12A204</plasmid>
    </source>
</reference>
<organism evidence="1 2">
    <name type="scientific">Rhizobium indicum</name>
    <dbReference type="NCBI Taxonomy" id="2583231"/>
    <lineage>
        <taxon>Bacteria</taxon>
        <taxon>Pseudomonadati</taxon>
        <taxon>Pseudomonadota</taxon>
        <taxon>Alphaproteobacteria</taxon>
        <taxon>Hyphomicrobiales</taxon>
        <taxon>Rhizobiaceae</taxon>
        <taxon>Rhizobium/Agrobacterium group</taxon>
        <taxon>Rhizobium</taxon>
    </lineage>
</organism>
<accession>A0ABX6PS26</accession>
<sequence>MNQLTTLVERRSKPEMKDWPGVGEFAVYISTQPVLSHFVALQDALGGTTKKAQ</sequence>
<dbReference type="RefSeq" id="WP_173883705.1">
    <property type="nucleotide sequence ID" value="NZ_CP054025.1"/>
</dbReference>
<evidence type="ECO:0000313" key="1">
    <source>
        <dbReference type="EMBL" id="QKK21475.1"/>
    </source>
</evidence>
<gene>
    <name evidence="1" type="ORF">FFM53_034355</name>
</gene>
<dbReference type="EMBL" id="CP054025">
    <property type="protein sequence ID" value="QKK21475.1"/>
    <property type="molecule type" value="Genomic_DNA"/>
</dbReference>
<protein>
    <submittedName>
        <fullName evidence="1">Uncharacterized protein</fullName>
    </submittedName>
</protein>
<keyword evidence="2" id="KW-1185">Reference proteome</keyword>
<evidence type="ECO:0000313" key="2">
    <source>
        <dbReference type="Proteomes" id="UP000305673"/>
    </source>
</evidence>
<proteinExistence type="predicted"/>
<name>A0ABX6PS26_9HYPH</name>
<geneLocation type="plasmid" evidence="1 2">
    <name>pPR12A204</name>
</geneLocation>
<keyword evidence="1" id="KW-0614">Plasmid</keyword>
<dbReference type="Proteomes" id="UP000305673">
    <property type="component" value="Plasmid pPR12A204"/>
</dbReference>